<feature type="compositionally biased region" description="Basic and acidic residues" evidence="2">
    <location>
        <begin position="91"/>
        <end position="106"/>
    </location>
</feature>
<protein>
    <submittedName>
        <fullName evidence="3">Uncharacterized protein</fullName>
    </submittedName>
</protein>
<feature type="region of interest" description="Disordered" evidence="2">
    <location>
        <begin position="1"/>
        <end position="24"/>
    </location>
</feature>
<proteinExistence type="predicted"/>
<evidence type="ECO:0000313" key="3">
    <source>
        <dbReference type="EMBL" id="EEN69555.1"/>
    </source>
</evidence>
<gene>
    <name evidence="3" type="ORF">BRAFLDRAFT_71814</name>
</gene>
<evidence type="ECO:0000256" key="1">
    <source>
        <dbReference type="SAM" id="Coils"/>
    </source>
</evidence>
<sequence>MAYSSCMPGNKGTLMSGIGSSQYPREGRTFSQGAMSRGRPSRPVIADHSLLTQNKAMAPGNSYQPSDWERGNKRSSRTSIVADLVQVNTPRQDRGRSAVRTTERRGSAARSSSCGAPYSSREDTKTVSPPRPLADVLKSLKDGRLRSELINYMESHEKLKTEYDNLQLQVSLYKWKLSNAKNLDERLSNLMSTNERYLENVSQKIRPSTLVERFKELESTEWLKAKETMDMRFGVDDQSTFHLLCSTVTVHTM</sequence>
<accession>C3XQW0</accession>
<reference evidence="3" key="1">
    <citation type="journal article" date="2008" name="Nature">
        <title>The amphioxus genome and the evolution of the chordate karyotype.</title>
        <authorList>
            <consortium name="US DOE Joint Genome Institute (JGI-PGF)"/>
            <person name="Putnam N.H."/>
            <person name="Butts T."/>
            <person name="Ferrier D.E.K."/>
            <person name="Furlong R.F."/>
            <person name="Hellsten U."/>
            <person name="Kawashima T."/>
            <person name="Robinson-Rechavi M."/>
            <person name="Shoguchi E."/>
            <person name="Terry A."/>
            <person name="Yu J.-K."/>
            <person name="Benito-Gutierrez E.L."/>
            <person name="Dubchak I."/>
            <person name="Garcia-Fernandez J."/>
            <person name="Gibson-Brown J.J."/>
            <person name="Grigoriev I.V."/>
            <person name="Horton A.C."/>
            <person name="de Jong P.J."/>
            <person name="Jurka J."/>
            <person name="Kapitonov V.V."/>
            <person name="Kohara Y."/>
            <person name="Kuroki Y."/>
            <person name="Lindquist E."/>
            <person name="Lucas S."/>
            <person name="Osoegawa K."/>
            <person name="Pennacchio L.A."/>
            <person name="Salamov A.A."/>
            <person name="Satou Y."/>
            <person name="Sauka-Spengler T."/>
            <person name="Schmutz J."/>
            <person name="Shin-I T."/>
            <person name="Toyoda A."/>
            <person name="Bronner-Fraser M."/>
            <person name="Fujiyama A."/>
            <person name="Holland L.Z."/>
            <person name="Holland P.W.H."/>
            <person name="Satoh N."/>
            <person name="Rokhsar D.S."/>
        </authorList>
    </citation>
    <scope>NUCLEOTIDE SEQUENCE [LARGE SCALE GENOMIC DNA]</scope>
    <source>
        <strain evidence="3">S238N-H82</strain>
        <tissue evidence="3">Testes</tissue>
    </source>
</reference>
<feature type="region of interest" description="Disordered" evidence="2">
    <location>
        <begin position="54"/>
        <end position="133"/>
    </location>
</feature>
<organism>
    <name type="scientific">Branchiostoma floridae</name>
    <name type="common">Florida lancelet</name>
    <name type="synonym">Amphioxus</name>
    <dbReference type="NCBI Taxonomy" id="7739"/>
    <lineage>
        <taxon>Eukaryota</taxon>
        <taxon>Metazoa</taxon>
        <taxon>Chordata</taxon>
        <taxon>Cephalochordata</taxon>
        <taxon>Leptocardii</taxon>
        <taxon>Amphioxiformes</taxon>
        <taxon>Branchiostomatidae</taxon>
        <taxon>Branchiostoma</taxon>
    </lineage>
</organism>
<dbReference type="EMBL" id="GG666456">
    <property type="protein sequence ID" value="EEN69555.1"/>
    <property type="molecule type" value="Genomic_DNA"/>
</dbReference>
<keyword evidence="1" id="KW-0175">Coiled coil</keyword>
<dbReference type="InParanoid" id="C3XQW0"/>
<feature type="coiled-coil region" evidence="1">
    <location>
        <begin position="149"/>
        <end position="200"/>
    </location>
</feature>
<evidence type="ECO:0000256" key="2">
    <source>
        <dbReference type="SAM" id="MobiDB-lite"/>
    </source>
</evidence>
<name>C3XQW0_BRAFL</name>
<dbReference type="AlphaFoldDB" id="C3XQW0"/>
<feature type="compositionally biased region" description="Polar residues" evidence="2">
    <location>
        <begin position="54"/>
        <end position="65"/>
    </location>
</feature>